<evidence type="ECO:0000313" key="2">
    <source>
        <dbReference type="EMBL" id="OXA54152.1"/>
    </source>
</evidence>
<keyword evidence="1" id="KW-0812">Transmembrane</keyword>
<organism evidence="2 3">
    <name type="scientific">Folsomia candida</name>
    <name type="common">Springtail</name>
    <dbReference type="NCBI Taxonomy" id="158441"/>
    <lineage>
        <taxon>Eukaryota</taxon>
        <taxon>Metazoa</taxon>
        <taxon>Ecdysozoa</taxon>
        <taxon>Arthropoda</taxon>
        <taxon>Hexapoda</taxon>
        <taxon>Collembola</taxon>
        <taxon>Entomobryomorpha</taxon>
        <taxon>Isotomoidea</taxon>
        <taxon>Isotomidae</taxon>
        <taxon>Proisotominae</taxon>
        <taxon>Folsomia</taxon>
    </lineage>
</organism>
<feature type="transmembrane region" description="Helical" evidence="1">
    <location>
        <begin position="129"/>
        <end position="146"/>
    </location>
</feature>
<dbReference type="Proteomes" id="UP000198287">
    <property type="component" value="Unassembled WGS sequence"/>
</dbReference>
<accession>A0A226E967</accession>
<proteinExistence type="predicted"/>
<sequence>MKLVSTKGFNLDAVHYTVSDYPQNWRQLSFDVLLQGVFQADMTCEKYLWQTRISASMPAGCAETTVGISWIISDLTGNGNISVTFSDRMKLGMDKYISKIDGFIYPSCFFNGGKIILDRQIFSIKFHNSVLRWVGILVSLFLFISFETSRRIEREDFSSLERIKVRLRSTVGSKSFNFGAIYLRQSPRLDFVANNRTIFILTSLSVIVLLTTYETLLTAELVSPSVLKAVKNLKEFVGEESAVIVDGSRHKIGLTNLAQMSQTEFQRQGVLKYFNSTKLVIPDFHDGLLYLAFSKAFEISGAKRVGIFNQVYGSGERRAYRLKMELRYFIERKRIVECFSIESGTSEATFSIFQVHNREYFRRKMAHFKQQGFESFWKSVIDLRDRLRLLAKIDFFSKFDDTSSDYISFTNLKSFVILCLFCVAVGFGAMIWELGEKVPVIWIRIKVGILLRRVLKWKKFLDDCGKILSCTTD</sequence>
<gene>
    <name evidence="2" type="ORF">Fcan01_11119</name>
</gene>
<evidence type="ECO:0000256" key="1">
    <source>
        <dbReference type="SAM" id="Phobius"/>
    </source>
</evidence>
<protein>
    <submittedName>
        <fullName evidence="2">Uncharacterized protein</fullName>
    </submittedName>
</protein>
<name>A0A226E967_FOLCA</name>
<feature type="transmembrane region" description="Helical" evidence="1">
    <location>
        <begin position="415"/>
        <end position="432"/>
    </location>
</feature>
<comment type="caution">
    <text evidence="2">The sequence shown here is derived from an EMBL/GenBank/DDBJ whole genome shotgun (WGS) entry which is preliminary data.</text>
</comment>
<reference evidence="2 3" key="1">
    <citation type="submission" date="2015-12" db="EMBL/GenBank/DDBJ databases">
        <title>The genome of Folsomia candida.</title>
        <authorList>
            <person name="Faddeeva A."/>
            <person name="Derks M.F."/>
            <person name="Anvar Y."/>
            <person name="Smit S."/>
            <person name="Van Straalen N."/>
            <person name="Roelofs D."/>
        </authorList>
    </citation>
    <scope>NUCLEOTIDE SEQUENCE [LARGE SCALE GENOMIC DNA]</scope>
    <source>
        <strain evidence="2 3">VU population</strain>
        <tissue evidence="2">Whole body</tissue>
    </source>
</reference>
<keyword evidence="3" id="KW-1185">Reference proteome</keyword>
<keyword evidence="1" id="KW-1133">Transmembrane helix</keyword>
<dbReference type="EMBL" id="LNIX01000005">
    <property type="protein sequence ID" value="OXA54152.1"/>
    <property type="molecule type" value="Genomic_DNA"/>
</dbReference>
<evidence type="ECO:0000313" key="3">
    <source>
        <dbReference type="Proteomes" id="UP000198287"/>
    </source>
</evidence>
<dbReference type="AlphaFoldDB" id="A0A226E967"/>
<keyword evidence="1" id="KW-0472">Membrane</keyword>